<dbReference type="OrthoDB" id="9815841at2"/>
<evidence type="ECO:0000313" key="3">
    <source>
        <dbReference type="EMBL" id="AVM48732.1"/>
    </source>
</evidence>
<evidence type="ECO:0000313" key="4">
    <source>
        <dbReference type="Proteomes" id="UP000237883"/>
    </source>
</evidence>
<feature type="chain" id="PRO_5015688941" description="X-X-X-Leu-X-X-Gly heptad repeats" evidence="2">
    <location>
        <begin position="37"/>
        <end position="704"/>
    </location>
</feature>
<dbReference type="Gene3D" id="1.10.287.950">
    <property type="entry name" value="Methyl-accepting chemotaxis protein"/>
    <property type="match status" value="1"/>
</dbReference>
<dbReference type="AlphaFoldDB" id="A0A2S0L631"/>
<dbReference type="Proteomes" id="UP000237883">
    <property type="component" value="Chromosome"/>
</dbReference>
<keyword evidence="4" id="KW-1185">Reference proteome</keyword>
<dbReference type="NCBIfam" id="TIGR03057">
    <property type="entry name" value="xxxLxxG_by_4"/>
    <property type="match status" value="2"/>
</dbReference>
<dbReference type="GeneID" id="78392137"/>
<dbReference type="KEGG" id="mdv:C5Q96_07640"/>
<feature type="region of interest" description="Disordered" evidence="1">
    <location>
        <begin position="42"/>
        <end position="72"/>
    </location>
</feature>
<dbReference type="EMBL" id="CP027228">
    <property type="protein sequence ID" value="AVM48732.1"/>
    <property type="molecule type" value="Genomic_DNA"/>
</dbReference>
<feature type="signal peptide" evidence="2">
    <location>
        <begin position="1"/>
        <end position="36"/>
    </location>
</feature>
<reference evidence="4" key="1">
    <citation type="submission" date="2018-02" db="EMBL/GenBank/DDBJ databases">
        <authorList>
            <person name="Holder M.E."/>
            <person name="Ajami N.J."/>
            <person name="Petrosino J.F."/>
        </authorList>
    </citation>
    <scope>NUCLEOTIDE SEQUENCE [LARGE SCALE GENOMIC DNA]</scope>
    <source>
        <strain evidence="4">CCUG 47132</strain>
    </source>
</reference>
<accession>A0A2S0L631</accession>
<protein>
    <recommendedName>
        <fullName evidence="5">X-X-X-Leu-X-X-Gly heptad repeats</fullName>
    </recommendedName>
</protein>
<keyword evidence="2" id="KW-0732">Signal</keyword>
<dbReference type="InterPro" id="IPR023908">
    <property type="entry name" value="xxxLxxG_rpt"/>
</dbReference>
<evidence type="ECO:0008006" key="5">
    <source>
        <dbReference type="Google" id="ProtNLM"/>
    </source>
</evidence>
<gene>
    <name evidence="3" type="ORF">C5Q96_07640</name>
</gene>
<proteinExistence type="predicted"/>
<dbReference type="RefSeq" id="WP_106057786.1">
    <property type="nucleotide sequence ID" value="NZ_CP027228.1"/>
</dbReference>
<evidence type="ECO:0000256" key="2">
    <source>
        <dbReference type="SAM" id="SignalP"/>
    </source>
</evidence>
<sequence length="704" mass="74001">MKRMKNHKNVKNGVATLALCLTVGTMYMINPVTVGAANKRPVDVTKSTSTEKAVETSYPSLGRGNISQKDKNETTYTSMDADGNVLESVVTEQLANNGKYDTISDYSTLKNIENTSGHEKFSKNGNNIVWNAKGKSIKYKGTPTTGLPVNVKITYYLNGKKMSAKDIAGKAGNVTIRFDYTVNQSDIVDGKLIKHPYTVASGLVLNDDNFSDITVSNGKAIDDGNKTVVMGIAFPEMNENLGISRSKLDIPNSVVINAYTEKFEIDGTYTAAMSGIANDFDRNLSSVKGKAAKLESSLKKLGQASDKLEQGSKDLKAGADELASGTKSLKSGSSEVLSGATSLNSGLQQLTANSASLRNGAAQVEKQIFANATTQLQDQLGDDTIVLSPSTYAKVLAGISDGAMAKAEGKMRAALSAAGVSDASTQNNIISLAYNKMMADGKSEATAAEVVQYIQQAGVTAKEAQKAAGYINQYKSTAVTALKAAGYSDEQLASGTGQQAVMLTSVEMGLTGGSTNLATLQAQQTNATKLLTSAKEYEIASQGASDNVKKLSAIAVGKDVPAKLKSLKEQLDSLEMFIAGVKQYTAGVDAAAAGSSKLVSGLEQLNNGITKLDAGSNKLDSGATQLASGMTQLNEQGIQKFISTLSKADIGKITSRLEATIAASKHEVFVGGKEGSMTGESRLIFKSGEVKASKENKKPSKHKK</sequence>
<organism evidence="3 4">
    <name type="scientific">Mogibacterium diversum</name>
    <dbReference type="NCBI Taxonomy" id="114527"/>
    <lineage>
        <taxon>Bacteria</taxon>
        <taxon>Bacillati</taxon>
        <taxon>Bacillota</taxon>
        <taxon>Clostridia</taxon>
        <taxon>Peptostreptococcales</taxon>
        <taxon>Anaerovoracaceae</taxon>
        <taxon>Mogibacterium</taxon>
    </lineage>
</organism>
<name>A0A2S0L631_9FIRM</name>
<evidence type="ECO:0000256" key="1">
    <source>
        <dbReference type="SAM" id="MobiDB-lite"/>
    </source>
</evidence>